<accession>A0A841FMP4</accession>
<name>A0A841FMP4_9ACTN</name>
<keyword evidence="2" id="KW-1185">Reference proteome</keyword>
<protein>
    <submittedName>
        <fullName evidence="1">Uncharacterized protein</fullName>
    </submittedName>
</protein>
<reference evidence="1 2" key="1">
    <citation type="submission" date="2020-08" db="EMBL/GenBank/DDBJ databases">
        <title>Genomic Encyclopedia of Type Strains, Phase IV (KMG-IV): sequencing the most valuable type-strain genomes for metagenomic binning, comparative biology and taxonomic classification.</title>
        <authorList>
            <person name="Goeker M."/>
        </authorList>
    </citation>
    <scope>NUCLEOTIDE SEQUENCE [LARGE SCALE GENOMIC DNA]</scope>
    <source>
        <strain evidence="1 2">YIM 65646</strain>
    </source>
</reference>
<dbReference type="Proteomes" id="UP000548476">
    <property type="component" value="Unassembled WGS sequence"/>
</dbReference>
<proteinExistence type="predicted"/>
<organism evidence="1 2">
    <name type="scientific">Phytomonospora endophytica</name>
    <dbReference type="NCBI Taxonomy" id="714109"/>
    <lineage>
        <taxon>Bacteria</taxon>
        <taxon>Bacillati</taxon>
        <taxon>Actinomycetota</taxon>
        <taxon>Actinomycetes</taxon>
        <taxon>Micromonosporales</taxon>
        <taxon>Micromonosporaceae</taxon>
        <taxon>Phytomonospora</taxon>
    </lineage>
</organism>
<dbReference type="AlphaFoldDB" id="A0A841FMP4"/>
<gene>
    <name evidence="1" type="ORF">HNR73_001067</name>
</gene>
<comment type="caution">
    <text evidence="1">The sequence shown here is derived from an EMBL/GenBank/DDBJ whole genome shotgun (WGS) entry which is preliminary data.</text>
</comment>
<dbReference type="RefSeq" id="WP_184786105.1">
    <property type="nucleotide sequence ID" value="NZ_BONT01000023.1"/>
</dbReference>
<evidence type="ECO:0000313" key="1">
    <source>
        <dbReference type="EMBL" id="MBB6033220.1"/>
    </source>
</evidence>
<dbReference type="EMBL" id="JACHGT010000002">
    <property type="protein sequence ID" value="MBB6033220.1"/>
    <property type="molecule type" value="Genomic_DNA"/>
</dbReference>
<sequence length="174" mass="18930">MAHWLIVVDAAEYQRQLMYATDTVALPDTAPADGDTVLLAADGNLFGAGMVADGKVVYTHRVLDEPTAIDTGAVGSIPLDVETYARLWGLMPSEWAVTAPVRDYLVSVTIPVEASSHAEAARLYWSYVAELGPAELPAFVAPYGNELDMRAYVLGTPHEMDPEEEDEDEDEDDE</sequence>
<evidence type="ECO:0000313" key="2">
    <source>
        <dbReference type="Proteomes" id="UP000548476"/>
    </source>
</evidence>